<evidence type="ECO:0000313" key="2">
    <source>
        <dbReference type="EMBL" id="ABM80554.1"/>
    </source>
</evidence>
<proteinExistence type="predicted"/>
<dbReference type="OrthoDB" id="8865at114380"/>
<feature type="region of interest" description="Disordered" evidence="1">
    <location>
        <begin position="101"/>
        <end position="124"/>
    </location>
</feature>
<accession>A2BKP3</accession>
<evidence type="ECO:0000256" key="1">
    <source>
        <dbReference type="SAM" id="MobiDB-lite"/>
    </source>
</evidence>
<keyword evidence="3" id="KW-1185">Reference proteome</keyword>
<organism evidence="2 3">
    <name type="scientific">Hyperthermus butylicus (strain DSM 5456 / JCM 9403 / PLM1-5)</name>
    <dbReference type="NCBI Taxonomy" id="415426"/>
    <lineage>
        <taxon>Archaea</taxon>
        <taxon>Thermoproteota</taxon>
        <taxon>Thermoprotei</taxon>
        <taxon>Desulfurococcales</taxon>
        <taxon>Pyrodictiaceae</taxon>
        <taxon>Hyperthermus</taxon>
    </lineage>
</organism>
<name>A2BKP3_HYPBU</name>
<dbReference type="RefSeq" id="WP_011821872.1">
    <property type="nucleotide sequence ID" value="NC_008818.1"/>
</dbReference>
<dbReference type="EMBL" id="CP000493">
    <property type="protein sequence ID" value="ABM80554.1"/>
    <property type="molecule type" value="Genomic_DNA"/>
</dbReference>
<dbReference type="eggNOG" id="arCOG00726">
    <property type="taxonomic scope" value="Archaea"/>
</dbReference>
<dbReference type="KEGG" id="hbu:Hbut_0699"/>
<protein>
    <submittedName>
        <fullName evidence="2">Uncharacterized protein</fullName>
    </submittedName>
</protein>
<dbReference type="Gene3D" id="3.40.50.1010">
    <property type="entry name" value="5'-nuclease"/>
    <property type="match status" value="1"/>
</dbReference>
<dbReference type="EnsemblBacteria" id="ABM80554">
    <property type="protein sequence ID" value="ABM80554"/>
    <property type="gene ID" value="Hbut_0699"/>
</dbReference>
<dbReference type="Proteomes" id="UP000002593">
    <property type="component" value="Chromosome"/>
</dbReference>
<reference evidence="2 3" key="1">
    <citation type="journal article" date="2007" name="Archaea">
        <title>The genome of Hyperthermus butylicus: a sulfur-reducing, peptide fermenting, neutrophilic Crenarchaeote growing up to 108 degrees C.</title>
        <authorList>
            <person name="Brugger K."/>
            <person name="Chen L."/>
            <person name="Stark M."/>
            <person name="Zibat A."/>
            <person name="Redder P."/>
            <person name="Ruepp A."/>
            <person name="Awayez M."/>
            <person name="She Q."/>
            <person name="Garrett R.A."/>
            <person name="Klenk H.P."/>
        </authorList>
    </citation>
    <scope>NUCLEOTIDE SEQUENCE [LARGE SCALE GENOMIC DNA]</scope>
    <source>
        <strain evidence="3">DSM 5456 / JCM 9403 / PLM1-5</strain>
    </source>
</reference>
<dbReference type="HOGENOM" id="CLU_1792102_0_0_2"/>
<feature type="compositionally biased region" description="Polar residues" evidence="1">
    <location>
        <begin position="102"/>
        <end position="116"/>
    </location>
</feature>
<dbReference type="AlphaFoldDB" id="A2BKP3"/>
<gene>
    <name evidence="2" type="ordered locus">Hbut_0699</name>
</gene>
<evidence type="ECO:0000313" key="3">
    <source>
        <dbReference type="Proteomes" id="UP000002593"/>
    </source>
</evidence>
<dbReference type="GeneID" id="4781787"/>
<sequence>MYVVGTSVYVPLIMLLRSRLRKVMVEYEFHLLDLTLYESCNVFWKECVKLHRIDLETARQSCRLAVALARYATLHQLAELDPGEVIDIAVKEKHNGARCVVHSSSQAAGRTASQQRPRPAESCAEAWRQGLQSRGVPGDHKGAG</sequence>